<comment type="caution">
    <text evidence="2">The sequence shown here is derived from an EMBL/GenBank/DDBJ whole genome shotgun (WGS) entry which is preliminary data.</text>
</comment>
<keyword evidence="1" id="KW-0472">Membrane</keyword>
<accession>A0A0L6UT85</accession>
<gene>
    <name evidence="2" type="ORF">VP01_381g1</name>
</gene>
<organism evidence="2 3">
    <name type="scientific">Puccinia sorghi</name>
    <dbReference type="NCBI Taxonomy" id="27349"/>
    <lineage>
        <taxon>Eukaryota</taxon>
        <taxon>Fungi</taxon>
        <taxon>Dikarya</taxon>
        <taxon>Basidiomycota</taxon>
        <taxon>Pucciniomycotina</taxon>
        <taxon>Pucciniomycetes</taxon>
        <taxon>Pucciniales</taxon>
        <taxon>Pucciniaceae</taxon>
        <taxon>Puccinia</taxon>
    </lineage>
</organism>
<dbReference type="EMBL" id="LAVV01008857">
    <property type="protein sequence ID" value="KNZ51761.1"/>
    <property type="molecule type" value="Genomic_DNA"/>
</dbReference>
<reference evidence="2 3" key="1">
    <citation type="submission" date="2015-08" db="EMBL/GenBank/DDBJ databases">
        <title>Next Generation Sequencing and Analysis of the Genome of Puccinia sorghi L Schw, the Causal Agent of Maize Common Rust.</title>
        <authorList>
            <person name="Rochi L."/>
            <person name="Burguener G."/>
            <person name="Darino M."/>
            <person name="Turjanski A."/>
            <person name="Kreff E."/>
            <person name="Dieguez M.J."/>
            <person name="Sacco F."/>
        </authorList>
    </citation>
    <scope>NUCLEOTIDE SEQUENCE [LARGE SCALE GENOMIC DNA]</scope>
    <source>
        <strain evidence="2 3">RO10H11247</strain>
    </source>
</reference>
<evidence type="ECO:0000313" key="2">
    <source>
        <dbReference type="EMBL" id="KNZ51761.1"/>
    </source>
</evidence>
<protein>
    <submittedName>
        <fullName evidence="2">Uncharacterized protein</fullName>
    </submittedName>
</protein>
<dbReference type="AlphaFoldDB" id="A0A0L6UT85"/>
<keyword evidence="1" id="KW-1133">Transmembrane helix</keyword>
<feature type="transmembrane region" description="Helical" evidence="1">
    <location>
        <begin position="255"/>
        <end position="282"/>
    </location>
</feature>
<dbReference type="Proteomes" id="UP000037035">
    <property type="component" value="Unassembled WGS sequence"/>
</dbReference>
<proteinExistence type="predicted"/>
<evidence type="ECO:0000256" key="1">
    <source>
        <dbReference type="SAM" id="Phobius"/>
    </source>
</evidence>
<keyword evidence="3" id="KW-1185">Reference proteome</keyword>
<keyword evidence="1" id="KW-0812">Transmembrane</keyword>
<name>A0A0L6UT85_9BASI</name>
<sequence>MYIFHYFEYIYYLHIFSALCMKKWYCQQTNQVQERGSLHTHEPQNTTLRSFWEEVILESMFGHRNYFSNYFIGNKGRLKWGGLRDLNSIPGLWVNILSFSDPKKASFYIPDDPSGSRGFYSSFGILQFILCPHDIMLHCIVNYTMCLSSLNRMNFDKLPSTCQSVGIPFILRLQDYCNLTVYFSASFLTRFELCENLECTCISYSNTNNFIIFVVVQLNQQSISKKILHDFSIIKKIKAMLQSSGYSGVSLRLAYFMYIFSAQSTTIIILIIIMVLQVLKNYHKEWEFGGRPMRFHNIKRYKILYLHICRLLDVLDLMLYLNIICNTPNEHLWCKIAPLWCKMTPLWFKMTPLWFKMTPLWFKMTLLCRHFMRPSLDLKWILSIFTHHVIHTTPFVISPHWNICWVIFWNLGICRLKIYLDKFLLLFTIWTHEFLAAPTRGNLGNFRLPVVPMGHTTHGFEQGSKYILKFTGNLKNSPFCKEKNLQHTGPYGTDITHNIEMMKRIELRRPYVILARFLLNFFQHEDEFHSAN</sequence>
<dbReference type="VEuPathDB" id="FungiDB:VP01_381g1"/>
<evidence type="ECO:0000313" key="3">
    <source>
        <dbReference type="Proteomes" id="UP000037035"/>
    </source>
</evidence>